<dbReference type="Proteomes" id="UP000789375">
    <property type="component" value="Unassembled WGS sequence"/>
</dbReference>
<protein>
    <submittedName>
        <fullName evidence="2">13645_t:CDS:1</fullName>
    </submittedName>
</protein>
<organism evidence="2 3">
    <name type="scientific">Funneliformis mosseae</name>
    <name type="common">Endomycorrhizal fungus</name>
    <name type="synonym">Glomus mosseae</name>
    <dbReference type="NCBI Taxonomy" id="27381"/>
    <lineage>
        <taxon>Eukaryota</taxon>
        <taxon>Fungi</taxon>
        <taxon>Fungi incertae sedis</taxon>
        <taxon>Mucoromycota</taxon>
        <taxon>Glomeromycotina</taxon>
        <taxon>Glomeromycetes</taxon>
        <taxon>Glomerales</taxon>
        <taxon>Glomeraceae</taxon>
        <taxon>Funneliformis</taxon>
    </lineage>
</organism>
<evidence type="ECO:0000256" key="1">
    <source>
        <dbReference type="SAM" id="MobiDB-lite"/>
    </source>
</evidence>
<dbReference type="EMBL" id="CAJVPP010004955">
    <property type="protein sequence ID" value="CAG8657801.1"/>
    <property type="molecule type" value="Genomic_DNA"/>
</dbReference>
<evidence type="ECO:0000313" key="2">
    <source>
        <dbReference type="EMBL" id="CAG8657801.1"/>
    </source>
</evidence>
<gene>
    <name evidence="2" type="ORF">FMOSSE_LOCUS11794</name>
</gene>
<evidence type="ECO:0000313" key="3">
    <source>
        <dbReference type="Proteomes" id="UP000789375"/>
    </source>
</evidence>
<proteinExistence type="predicted"/>
<accession>A0A9N9H4G9</accession>
<comment type="caution">
    <text evidence="2">The sequence shown here is derived from an EMBL/GenBank/DDBJ whole genome shotgun (WGS) entry which is preliminary data.</text>
</comment>
<feature type="region of interest" description="Disordered" evidence="1">
    <location>
        <begin position="125"/>
        <end position="149"/>
    </location>
</feature>
<keyword evidence="3" id="KW-1185">Reference proteome</keyword>
<dbReference type="AlphaFoldDB" id="A0A9N9H4G9"/>
<sequence length="224" mass="25411">METFYSKQNIVRNVIPCMTTSISGYNEVHSSNFNDFQQANSTTIKAKKRKWNAEQSIYDINCYSGIPKRVVPNELHYQQRPSEDSLSILKLDLSALCPGHSKDARSSKNPSLNEHQSEKVLSLLGPLFTPPSESPTKEPSRKTIPLNSSPCLNERSMEEALALPELGLSPKRHYKSDLNLFNSESTCLFNSKPAKTSLNYLNQVFPKLNRERYVEIEDPMEITN</sequence>
<reference evidence="2" key="1">
    <citation type="submission" date="2021-06" db="EMBL/GenBank/DDBJ databases">
        <authorList>
            <person name="Kallberg Y."/>
            <person name="Tangrot J."/>
            <person name="Rosling A."/>
        </authorList>
    </citation>
    <scope>NUCLEOTIDE SEQUENCE</scope>
    <source>
        <strain evidence="2">87-6 pot B 2015</strain>
    </source>
</reference>
<name>A0A9N9H4G9_FUNMO</name>